<accession>A0A133UJ66</accession>
<feature type="transmembrane region" description="Helical" evidence="1">
    <location>
        <begin position="12"/>
        <end position="35"/>
    </location>
</feature>
<name>A0A133UJ66_9EURY</name>
<keyword evidence="3" id="KW-1185">Reference proteome</keyword>
<evidence type="ECO:0000256" key="1">
    <source>
        <dbReference type="SAM" id="Phobius"/>
    </source>
</evidence>
<keyword evidence="1" id="KW-1133">Transmembrane helix</keyword>
<dbReference type="Proteomes" id="UP000070284">
    <property type="component" value="Unassembled WGS sequence"/>
</dbReference>
<gene>
    <name evidence="2" type="ORF">AKJ65_04905</name>
</gene>
<dbReference type="InterPro" id="IPR036388">
    <property type="entry name" value="WH-like_DNA-bd_sf"/>
</dbReference>
<keyword evidence="1" id="KW-0472">Membrane</keyword>
<evidence type="ECO:0000313" key="3">
    <source>
        <dbReference type="Proteomes" id="UP000070284"/>
    </source>
</evidence>
<dbReference type="SUPFAM" id="SSF46785">
    <property type="entry name" value="Winged helix' DNA-binding domain"/>
    <property type="match status" value="1"/>
</dbReference>
<protein>
    <recommendedName>
        <fullName evidence="4">ArnR1-like winged helix-turn-helix domain-containing protein</fullName>
    </recommendedName>
</protein>
<reference evidence="2 3" key="1">
    <citation type="journal article" date="2016" name="Sci. Rep.">
        <title>Metabolic traits of an uncultured archaeal lineage -MSBL1- from brine pools of the Red Sea.</title>
        <authorList>
            <person name="Mwirichia R."/>
            <person name="Alam I."/>
            <person name="Rashid M."/>
            <person name="Vinu M."/>
            <person name="Ba-Alawi W."/>
            <person name="Anthony Kamau A."/>
            <person name="Kamanda Ngugi D."/>
            <person name="Goker M."/>
            <person name="Klenk H.P."/>
            <person name="Bajic V."/>
            <person name="Stingl U."/>
        </authorList>
    </citation>
    <scope>NUCLEOTIDE SEQUENCE [LARGE SCALE GENOMIC DNA]</scope>
    <source>
        <strain evidence="2">SCGC-AAA259E19</strain>
    </source>
</reference>
<sequence length="97" mass="11052">MLLKPTNFPFSFLIGIIYYPLCTWGLISVIFFLFIDKNNDVTISSIGKNFDISGSEAKMHLGFLKEASIIEKIEHDPSVYSLTTRGEKYLENVEEVL</sequence>
<proteinExistence type="predicted"/>
<organism evidence="2 3">
    <name type="scientific">candidate division MSBL1 archaeon SCGC-AAA259E19</name>
    <dbReference type="NCBI Taxonomy" id="1698264"/>
    <lineage>
        <taxon>Archaea</taxon>
        <taxon>Methanobacteriati</taxon>
        <taxon>Methanobacteriota</taxon>
        <taxon>candidate division MSBL1</taxon>
    </lineage>
</organism>
<comment type="caution">
    <text evidence="2">The sequence shown here is derived from an EMBL/GenBank/DDBJ whole genome shotgun (WGS) entry which is preliminary data.</text>
</comment>
<dbReference type="EMBL" id="LHXO01000069">
    <property type="protein sequence ID" value="KXA94273.1"/>
    <property type="molecule type" value="Genomic_DNA"/>
</dbReference>
<evidence type="ECO:0000313" key="2">
    <source>
        <dbReference type="EMBL" id="KXA94273.1"/>
    </source>
</evidence>
<keyword evidence="1" id="KW-0812">Transmembrane</keyword>
<evidence type="ECO:0008006" key="4">
    <source>
        <dbReference type="Google" id="ProtNLM"/>
    </source>
</evidence>
<dbReference type="Gene3D" id="1.10.10.10">
    <property type="entry name" value="Winged helix-like DNA-binding domain superfamily/Winged helix DNA-binding domain"/>
    <property type="match status" value="1"/>
</dbReference>
<dbReference type="AlphaFoldDB" id="A0A133UJ66"/>
<dbReference type="InterPro" id="IPR036390">
    <property type="entry name" value="WH_DNA-bd_sf"/>
</dbReference>